<evidence type="ECO:0000313" key="2">
    <source>
        <dbReference type="Proteomes" id="UP001330434"/>
    </source>
</evidence>
<name>A0ABZ2C3V2_9PROT</name>
<keyword evidence="2" id="KW-1185">Reference proteome</keyword>
<dbReference type="Proteomes" id="UP001330434">
    <property type="component" value="Chromosome"/>
</dbReference>
<dbReference type="EMBL" id="CP133270">
    <property type="protein sequence ID" value="WVX67134.1"/>
    <property type="molecule type" value="Genomic_DNA"/>
</dbReference>
<gene>
    <name evidence="1" type="ORF">Bealeia1_01331</name>
</gene>
<sequence>MAIAQKFLFDENFDAGPPPEMITASHAEVLQQIAHEKALESAKSMSHTLASEQLQIIVQKLEDVKSIEESHLSQIGEEAAALVTIVIQKLFPILAQKGALEEVKAAFESASRSFQDQKKITFSVHPDLVEDIKNYVIEKKSPVSIDVMGDPSLEISDCRLSWDQGGVERYLKWMIREIIKILMSSAEPKLIEALISEETSYE</sequence>
<accession>A0ABZ2C3V2</accession>
<evidence type="ECO:0000313" key="1">
    <source>
        <dbReference type="EMBL" id="WVX67134.1"/>
    </source>
</evidence>
<keyword evidence="1" id="KW-0282">Flagellum</keyword>
<reference evidence="1 2" key="1">
    <citation type="journal article" date="2024" name="Environ. Microbiol.">
        <title>Novel evolutionary insights on the interactions of the Holosporales (Alphaproteobacteria) with eukaryotic hosts from comparative genomics.</title>
        <authorList>
            <person name="Giovannini M."/>
            <person name="Petroni G."/>
            <person name="Castelli M."/>
        </authorList>
    </citation>
    <scope>NUCLEOTIDE SEQUENCE [LARGE SCALE GENOMIC DNA]</scope>
    <source>
        <strain evidence="1 2">US_Bl 15I1</strain>
    </source>
</reference>
<proteinExistence type="predicted"/>
<keyword evidence="1" id="KW-0969">Cilium</keyword>
<keyword evidence="1" id="KW-0966">Cell projection</keyword>
<protein>
    <submittedName>
        <fullName evidence="1">Flagellar assembly protein FliH</fullName>
    </submittedName>
</protein>
<dbReference type="RefSeq" id="WP_331255918.1">
    <property type="nucleotide sequence ID" value="NZ_CP133270.1"/>
</dbReference>
<organism evidence="1 2">
    <name type="scientific">Candidatus Bealeia paramacronuclearis</name>
    <dbReference type="NCBI Taxonomy" id="1921001"/>
    <lineage>
        <taxon>Bacteria</taxon>
        <taxon>Pseudomonadati</taxon>
        <taxon>Pseudomonadota</taxon>
        <taxon>Alphaproteobacteria</taxon>
        <taxon>Holosporales</taxon>
        <taxon>Holosporaceae</taxon>
        <taxon>Candidatus Bealeia</taxon>
    </lineage>
</organism>